<dbReference type="GeneID" id="60321087"/>
<evidence type="ECO:0000313" key="4">
    <source>
        <dbReference type="Proteomes" id="UP000269292"/>
    </source>
</evidence>
<evidence type="ECO:0000256" key="2">
    <source>
        <dbReference type="SAM" id="Phobius"/>
    </source>
</evidence>
<feature type="compositionally biased region" description="Basic residues" evidence="1">
    <location>
        <begin position="82"/>
        <end position="93"/>
    </location>
</feature>
<dbReference type="EMBL" id="MH744423">
    <property type="protein sequence ID" value="AYD82012.1"/>
    <property type="molecule type" value="Genomic_DNA"/>
</dbReference>
<gene>
    <name evidence="3" type="primary">17</name>
    <name evidence="3" type="ORF">SEA_SAGUARO_17</name>
</gene>
<name>A0A386KB49_9CAUD</name>
<evidence type="ECO:0000313" key="3">
    <source>
        <dbReference type="EMBL" id="AYD82012.1"/>
    </source>
</evidence>
<keyword evidence="2" id="KW-0812">Transmembrane</keyword>
<protein>
    <submittedName>
        <fullName evidence="3">Membrane protein</fullName>
    </submittedName>
</protein>
<keyword evidence="2" id="KW-0472">Membrane</keyword>
<dbReference type="RefSeq" id="YP_009949680.1">
    <property type="nucleotide sequence ID" value="NC_051583.1"/>
</dbReference>
<dbReference type="KEGG" id="vg:60321087"/>
<proteinExistence type="predicted"/>
<evidence type="ECO:0000256" key="1">
    <source>
        <dbReference type="SAM" id="MobiDB-lite"/>
    </source>
</evidence>
<dbReference type="Proteomes" id="UP000269292">
    <property type="component" value="Segment"/>
</dbReference>
<organism evidence="3 4">
    <name type="scientific">Mycobacterium phage Saguaro</name>
    <dbReference type="NCBI Taxonomy" id="2315616"/>
    <lineage>
        <taxon>Viruses</taxon>
        <taxon>Duplodnaviria</taxon>
        <taxon>Heunggongvirae</taxon>
        <taxon>Uroviricota</taxon>
        <taxon>Caudoviricetes</taxon>
        <taxon>Bclasvirinae</taxon>
        <taxon>Saguarovirus</taxon>
        <taxon>Saguarovirus saguaro</taxon>
    </lineage>
</organism>
<keyword evidence="4" id="KW-1185">Reference proteome</keyword>
<feature type="transmembrane region" description="Helical" evidence="2">
    <location>
        <begin position="21"/>
        <end position="41"/>
    </location>
</feature>
<feature type="region of interest" description="Disordered" evidence="1">
    <location>
        <begin position="74"/>
        <end position="119"/>
    </location>
</feature>
<feature type="compositionally biased region" description="Basic residues" evidence="1">
    <location>
        <begin position="101"/>
        <end position="111"/>
    </location>
</feature>
<feature type="transmembrane region" description="Helical" evidence="2">
    <location>
        <begin position="47"/>
        <end position="67"/>
    </location>
</feature>
<reference evidence="3 4" key="1">
    <citation type="submission" date="2018-08" db="EMBL/GenBank/DDBJ databases">
        <authorList>
            <person name="Washington J.M."/>
            <person name="Garlena R.A."/>
            <person name="Russell D.A."/>
            <person name="Pope W.H."/>
            <person name="Jacobs-Sera D."/>
            <person name="Hatfull G.F."/>
        </authorList>
    </citation>
    <scope>NUCLEOTIDE SEQUENCE [LARGE SCALE GENOMIC DNA]</scope>
</reference>
<keyword evidence="2" id="KW-1133">Transmembrane helix</keyword>
<sequence>MMTSHQDTDGSRFELSEVRKTLITALGMVVAVGTYVLHNTVGFLPEGWATGISIGIGVATIVLNYLAPNETDSAERAVNRSVRLRQQPKHRAARASSRPPTRSRRAKTRRRNQADDPVA</sequence>
<accession>A0A386KB49</accession>